<feature type="domain" description="Histidine kinase/HSP90-like ATPase" evidence="11">
    <location>
        <begin position="302"/>
        <end position="388"/>
    </location>
</feature>
<feature type="transmembrane region" description="Helical" evidence="10">
    <location>
        <begin position="131"/>
        <end position="151"/>
    </location>
</feature>
<dbReference type="InterPro" id="IPR011712">
    <property type="entry name" value="Sig_transdc_His_kin_sub3_dim/P"/>
</dbReference>
<feature type="transmembrane region" description="Helical" evidence="10">
    <location>
        <begin position="108"/>
        <end position="125"/>
    </location>
</feature>
<evidence type="ECO:0000256" key="1">
    <source>
        <dbReference type="ARBA" id="ARBA00000085"/>
    </source>
</evidence>
<dbReference type="Pfam" id="PF02518">
    <property type="entry name" value="HATPase_c"/>
    <property type="match status" value="1"/>
</dbReference>
<keyword evidence="7" id="KW-0067">ATP-binding</keyword>
<dbReference type="Gene3D" id="3.30.565.10">
    <property type="entry name" value="Histidine kinase-like ATPase, C-terminal domain"/>
    <property type="match status" value="1"/>
</dbReference>
<dbReference type="PANTHER" id="PTHR24421:SF10">
    <property type="entry name" value="NITRATE_NITRITE SENSOR PROTEIN NARQ"/>
    <property type="match status" value="1"/>
</dbReference>
<dbReference type="InterPro" id="IPR036890">
    <property type="entry name" value="HATPase_C_sf"/>
</dbReference>
<evidence type="ECO:0000256" key="2">
    <source>
        <dbReference type="ARBA" id="ARBA00012438"/>
    </source>
</evidence>
<name>A0ABU7SNN1_9ACTN</name>
<sequence length="397" mass="40995">MEQTGLRAWGGSFTTGLAFPLAALVAALLVFLTTGITLGLVGTLVVALLPWALLAGQVRVGPWSMVTLGVGVPALVAFCYDAPGAVFLAMLAVAWLAALGGSWPAETVAVVVTSAVPVALVAVEGEWREDYVGVVFFGTGTLFTWLIGRILRRERQLVAALTEAHDRLDVAAAAAERRRIAYEVHDAVGHGLTVVLLNLVGARQVLDRDPTAAAEALDRAEQVGRESLQSVRAIVGLLRDPGEGPPPAPGPGRGSNSQAQPPLPGAAEIVDLVRGAAEAGLPVRTELSGDLGSVDTYTGLAAYRIVQEAVSNVRHHAPGAEAVVRIVRHPDRLAVSVRNGAPARTPTPTGRGGGAGLDGMRQRVDALGGTVSAGPDGDGWLVEASLPVRRTGTGVAR</sequence>
<protein>
    <recommendedName>
        <fullName evidence="2">histidine kinase</fullName>
        <ecNumber evidence="2">2.7.13.3</ecNumber>
    </recommendedName>
</protein>
<keyword evidence="10" id="KW-1133">Transmembrane helix</keyword>
<evidence type="ECO:0000259" key="11">
    <source>
        <dbReference type="Pfam" id="PF02518"/>
    </source>
</evidence>
<gene>
    <name evidence="13" type="ORF">V1634_32010</name>
</gene>
<evidence type="ECO:0000256" key="9">
    <source>
        <dbReference type="SAM" id="MobiDB-lite"/>
    </source>
</evidence>
<dbReference type="EC" id="2.7.13.3" evidence="2"/>
<evidence type="ECO:0000256" key="7">
    <source>
        <dbReference type="ARBA" id="ARBA00022840"/>
    </source>
</evidence>
<dbReference type="RefSeq" id="WP_331211444.1">
    <property type="nucleotide sequence ID" value="NZ_JAZGQL010000034.1"/>
</dbReference>
<keyword evidence="6 13" id="KW-0418">Kinase</keyword>
<evidence type="ECO:0000313" key="13">
    <source>
        <dbReference type="EMBL" id="MEE6311457.1"/>
    </source>
</evidence>
<keyword evidence="10" id="KW-0472">Membrane</keyword>
<keyword evidence="14" id="KW-1185">Reference proteome</keyword>
<proteinExistence type="predicted"/>
<organism evidence="13 14">
    <name type="scientific">Plantactinospora veratri</name>
    <dbReference type="NCBI Taxonomy" id="1436122"/>
    <lineage>
        <taxon>Bacteria</taxon>
        <taxon>Bacillati</taxon>
        <taxon>Actinomycetota</taxon>
        <taxon>Actinomycetes</taxon>
        <taxon>Micromonosporales</taxon>
        <taxon>Micromonosporaceae</taxon>
        <taxon>Plantactinospora</taxon>
    </lineage>
</organism>
<evidence type="ECO:0000259" key="12">
    <source>
        <dbReference type="Pfam" id="PF07730"/>
    </source>
</evidence>
<dbReference type="PANTHER" id="PTHR24421">
    <property type="entry name" value="NITRATE/NITRITE SENSOR PROTEIN NARX-RELATED"/>
    <property type="match status" value="1"/>
</dbReference>
<dbReference type="InterPro" id="IPR050482">
    <property type="entry name" value="Sensor_HK_TwoCompSys"/>
</dbReference>
<dbReference type="EMBL" id="JAZGQL010000034">
    <property type="protein sequence ID" value="MEE6311457.1"/>
    <property type="molecule type" value="Genomic_DNA"/>
</dbReference>
<dbReference type="InterPro" id="IPR003594">
    <property type="entry name" value="HATPase_dom"/>
</dbReference>
<keyword evidence="10" id="KW-0812">Transmembrane</keyword>
<keyword evidence="8" id="KW-0902">Two-component regulatory system</keyword>
<dbReference type="CDD" id="cd16917">
    <property type="entry name" value="HATPase_UhpB-NarQ-NarX-like"/>
    <property type="match status" value="1"/>
</dbReference>
<feature type="region of interest" description="Disordered" evidence="9">
    <location>
        <begin position="239"/>
        <end position="263"/>
    </location>
</feature>
<evidence type="ECO:0000256" key="10">
    <source>
        <dbReference type="SAM" id="Phobius"/>
    </source>
</evidence>
<dbReference type="SUPFAM" id="SSF55874">
    <property type="entry name" value="ATPase domain of HSP90 chaperone/DNA topoisomerase II/histidine kinase"/>
    <property type="match status" value="1"/>
</dbReference>
<dbReference type="GO" id="GO:0016301">
    <property type="term" value="F:kinase activity"/>
    <property type="evidence" value="ECO:0007669"/>
    <property type="project" value="UniProtKB-KW"/>
</dbReference>
<accession>A0ABU7SNN1</accession>
<comment type="catalytic activity">
    <reaction evidence="1">
        <text>ATP + protein L-histidine = ADP + protein N-phospho-L-histidine.</text>
        <dbReference type="EC" id="2.7.13.3"/>
    </reaction>
</comment>
<evidence type="ECO:0000256" key="8">
    <source>
        <dbReference type="ARBA" id="ARBA00023012"/>
    </source>
</evidence>
<dbReference type="Proteomes" id="UP001339911">
    <property type="component" value="Unassembled WGS sequence"/>
</dbReference>
<dbReference type="Pfam" id="PF07730">
    <property type="entry name" value="HisKA_3"/>
    <property type="match status" value="1"/>
</dbReference>
<reference evidence="13 14" key="1">
    <citation type="submission" date="2024-01" db="EMBL/GenBank/DDBJ databases">
        <title>Genome insights into Plantactinospora veratri sp. nov.</title>
        <authorList>
            <person name="Wang L."/>
        </authorList>
    </citation>
    <scope>NUCLEOTIDE SEQUENCE [LARGE SCALE GENOMIC DNA]</scope>
    <source>
        <strain evidence="13 14">NEAU-FHS4</strain>
    </source>
</reference>
<evidence type="ECO:0000256" key="3">
    <source>
        <dbReference type="ARBA" id="ARBA00022553"/>
    </source>
</evidence>
<comment type="caution">
    <text evidence="13">The sequence shown here is derived from an EMBL/GenBank/DDBJ whole genome shotgun (WGS) entry which is preliminary data.</text>
</comment>
<keyword evidence="3" id="KW-0597">Phosphoprotein</keyword>
<feature type="transmembrane region" description="Helical" evidence="10">
    <location>
        <begin position="21"/>
        <end position="54"/>
    </location>
</feature>
<evidence type="ECO:0000313" key="14">
    <source>
        <dbReference type="Proteomes" id="UP001339911"/>
    </source>
</evidence>
<keyword evidence="5" id="KW-0547">Nucleotide-binding</keyword>
<keyword evidence="4" id="KW-0808">Transferase</keyword>
<evidence type="ECO:0000256" key="5">
    <source>
        <dbReference type="ARBA" id="ARBA00022741"/>
    </source>
</evidence>
<dbReference type="Gene3D" id="1.20.5.1930">
    <property type="match status" value="1"/>
</dbReference>
<feature type="transmembrane region" description="Helical" evidence="10">
    <location>
        <begin position="74"/>
        <end position="96"/>
    </location>
</feature>
<feature type="domain" description="Signal transduction histidine kinase subgroup 3 dimerisation and phosphoacceptor" evidence="12">
    <location>
        <begin position="176"/>
        <end position="241"/>
    </location>
</feature>
<evidence type="ECO:0000256" key="4">
    <source>
        <dbReference type="ARBA" id="ARBA00022679"/>
    </source>
</evidence>
<evidence type="ECO:0000256" key="6">
    <source>
        <dbReference type="ARBA" id="ARBA00022777"/>
    </source>
</evidence>